<dbReference type="STRING" id="3469.A0A4Y7L012"/>
<accession>A0A4Y7L012</accession>
<dbReference type="OMA" id="HKEWKVK"/>
<gene>
    <name evidence="1" type="ORF">C5167_002715</name>
</gene>
<evidence type="ECO:0000313" key="1">
    <source>
        <dbReference type="EMBL" id="RZC78496.1"/>
    </source>
</evidence>
<evidence type="ECO:0008006" key="3">
    <source>
        <dbReference type="Google" id="ProtNLM"/>
    </source>
</evidence>
<dbReference type="PANTHER" id="PTHR34560">
    <property type="entry name" value="POLYKETIDE CYCLASE/DEHYDRASE/LIPID TRANSPORT SUPERFAMILY PROTEIN"/>
    <property type="match status" value="1"/>
</dbReference>
<evidence type="ECO:0000313" key="2">
    <source>
        <dbReference type="Proteomes" id="UP000316621"/>
    </source>
</evidence>
<proteinExistence type="predicted"/>
<dbReference type="EMBL" id="CM010723">
    <property type="protein sequence ID" value="RZC78496.1"/>
    <property type="molecule type" value="Genomic_DNA"/>
</dbReference>
<dbReference type="Gramene" id="RZC78496">
    <property type="protein sequence ID" value="RZC78496"/>
    <property type="gene ID" value="C5167_002715"/>
</dbReference>
<dbReference type="AlphaFoldDB" id="A0A4Y7L012"/>
<name>A0A4Y7L012_PAPSO</name>
<keyword evidence="2" id="KW-1185">Reference proteome</keyword>
<dbReference type="Proteomes" id="UP000316621">
    <property type="component" value="Chromosome 9"/>
</dbReference>
<organism evidence="1 2">
    <name type="scientific">Papaver somniferum</name>
    <name type="common">Opium poppy</name>
    <dbReference type="NCBI Taxonomy" id="3469"/>
    <lineage>
        <taxon>Eukaryota</taxon>
        <taxon>Viridiplantae</taxon>
        <taxon>Streptophyta</taxon>
        <taxon>Embryophyta</taxon>
        <taxon>Tracheophyta</taxon>
        <taxon>Spermatophyta</taxon>
        <taxon>Magnoliopsida</taxon>
        <taxon>Ranunculales</taxon>
        <taxon>Papaveraceae</taxon>
        <taxon>Papaveroideae</taxon>
        <taxon>Papaver</taxon>
    </lineage>
</organism>
<reference evidence="1 2" key="1">
    <citation type="journal article" date="2018" name="Science">
        <title>The opium poppy genome and morphinan production.</title>
        <authorList>
            <person name="Guo L."/>
            <person name="Winzer T."/>
            <person name="Yang X."/>
            <person name="Li Y."/>
            <person name="Ning Z."/>
            <person name="He Z."/>
            <person name="Teodor R."/>
            <person name="Lu Y."/>
            <person name="Bowser T.A."/>
            <person name="Graham I.A."/>
            <person name="Ye K."/>
        </authorList>
    </citation>
    <scope>NUCLEOTIDE SEQUENCE [LARGE SCALE GENOMIC DNA]</scope>
    <source>
        <strain evidence="2">cv. HN1</strain>
        <tissue evidence="1">Leaves</tissue>
    </source>
</reference>
<dbReference type="OrthoDB" id="17317at2759"/>
<protein>
    <recommendedName>
        <fullName evidence="3">START domain-containing protein</fullName>
    </recommendedName>
</protein>
<dbReference type="PANTHER" id="PTHR34560:SF1">
    <property type="entry name" value="START DOMAIN-CONTAINING PROTEIN"/>
    <property type="match status" value="1"/>
</dbReference>
<sequence>MGNKEQILEYRQRLDKTLASHELSNEEAIKCRLKNELLHSSPSENQEYVESVVDKNGKHVSSCLDMLRSVGDDSSMTATHDQGHGEWKLKQDTDEYRVMYREGPQGTPLHSLLVEGFVDGPMDVCLCLAWEIALFHRWWPQFNFPTFKIIESKCVQKVRIGEQIALVRMKCAWPLSAREVVVHYFEVEFLEDDLIIVVLNSVTDTESVDRSTHGFTNDGIPEVKDIVRAELVGAFALQKVTSNRSYFRTIMTMDIKLDFVPPSLINFMSRQLVGSGFKLYKKAVASVAKGDEDFGKALKDTLYVRIREGLNHERRLKMDSESDLTMVEKSADKCHEEPGTETLPADTTVTGKTSLGDHLIIRSKQADVSGSGRTSQYEIEEEEIEQHTKSEEDGNGIISIDQSASRLTVEQISNEKKVFISPEVEHALDILNNVISMVRGSGINIQTWSGLGSSNQEVLNSRVAPQDCTGGEIFAAAVKTDKKDAAVDGAENGSRVASFRPHTPESLVKEVYPYRTAPTTPEQHVLVLEKTQDGVLNSSRGRTLGESLRAPVLENMSKDYSEVTVKVNGDHEASNINGREKSRQKKHRFCCFHSTADQ</sequence>
<dbReference type="Gene3D" id="3.30.530.20">
    <property type="match status" value="1"/>
</dbReference>
<dbReference type="SUPFAM" id="SSF55961">
    <property type="entry name" value="Bet v1-like"/>
    <property type="match status" value="1"/>
</dbReference>
<dbReference type="InterPro" id="IPR023393">
    <property type="entry name" value="START-like_dom_sf"/>
</dbReference>